<name>A0AAN6Y0F6_9PEZI</name>
<dbReference type="InterPro" id="IPR010730">
    <property type="entry name" value="HET"/>
</dbReference>
<dbReference type="EMBL" id="MU858221">
    <property type="protein sequence ID" value="KAK4208955.1"/>
    <property type="molecule type" value="Genomic_DNA"/>
</dbReference>
<dbReference type="Proteomes" id="UP001301769">
    <property type="component" value="Unassembled WGS sequence"/>
</dbReference>
<protein>
    <submittedName>
        <fullName evidence="2">Heterokaryon incompatibility protein-domain-containing protein</fullName>
    </submittedName>
</protein>
<dbReference type="PANTHER" id="PTHR33112:SF16">
    <property type="entry name" value="HETEROKARYON INCOMPATIBILITY DOMAIN-CONTAINING PROTEIN"/>
    <property type="match status" value="1"/>
</dbReference>
<evidence type="ECO:0000313" key="2">
    <source>
        <dbReference type="EMBL" id="KAK4208955.1"/>
    </source>
</evidence>
<proteinExistence type="predicted"/>
<sequence>MDIARATNSSECCAICQSFVSGLHTLVADKEIPGEFLWAFNDLLPSFSNLAAAARGGCAWRELLDRVINPLRDGSSKSQYRRGETGIAFTVYAEHYKGQLDHTGPLGGTWALEVDSRGASLLGSCQTRALQIHVLNSAEFNPFSPAHVEKLHCSITKCLEEHLACPGSGQSTASTRLLDVKTGDRVQLEHIRGKKVKYAALSYCWGNGPAASDAAKDYRTLKQNVDAREKVGFELEELTNTLRDVVLITRRLGIPYLWIDALCIIQDNTADWEAESDQMMHYYGDAYLTLVPVEPDDVNRGIRHDPADRPFLRTFPGPWSHGGSGSNEPSLILADAGSRYYDRTLFDSTWSRRGWTYQEILISARILFIFSYNLTLVCRTVLWDNLKGLQKLPVLPTRFLPVRVESIKDEEEALWYSSQNLHRLWGEFVYDFTRRRLTKARDRWVAFSGIAQRFSSLFGQQIVSGLLGTNLVEELVSWLRPNPLPVPPPKMNNNDEPTFPSWTWQSADWHDKERGITVHITRVGSLHGQPRAEIRSIVNQHDVKSMKLEIYCSVIDHESILGLLRPHVVRKQPLPGRGTERTFLTTVDAPQTRTLQSKGILASLTRTASSLHLGLLRCQLRSLT</sequence>
<evidence type="ECO:0000313" key="3">
    <source>
        <dbReference type="Proteomes" id="UP001301769"/>
    </source>
</evidence>
<reference evidence="2" key="2">
    <citation type="submission" date="2023-05" db="EMBL/GenBank/DDBJ databases">
        <authorList>
            <consortium name="Lawrence Berkeley National Laboratory"/>
            <person name="Steindorff A."/>
            <person name="Hensen N."/>
            <person name="Bonometti L."/>
            <person name="Westerberg I."/>
            <person name="Brannstrom I.O."/>
            <person name="Guillou S."/>
            <person name="Cros-Aarteil S."/>
            <person name="Calhoun S."/>
            <person name="Haridas S."/>
            <person name="Kuo A."/>
            <person name="Mondo S."/>
            <person name="Pangilinan J."/>
            <person name="Riley R."/>
            <person name="Labutti K."/>
            <person name="Andreopoulos B."/>
            <person name="Lipzen A."/>
            <person name="Chen C."/>
            <person name="Yanf M."/>
            <person name="Daum C."/>
            <person name="Ng V."/>
            <person name="Clum A."/>
            <person name="Ohm R."/>
            <person name="Martin F."/>
            <person name="Silar P."/>
            <person name="Natvig D."/>
            <person name="Lalanne C."/>
            <person name="Gautier V."/>
            <person name="Ament-Velasquez S.L."/>
            <person name="Kruys A."/>
            <person name="Hutchinson M.I."/>
            <person name="Powell A.J."/>
            <person name="Barry K."/>
            <person name="Miller A.N."/>
            <person name="Grigoriev I.V."/>
            <person name="Debuchy R."/>
            <person name="Gladieux P."/>
            <person name="Thoren M.H."/>
            <person name="Johannesson H."/>
        </authorList>
    </citation>
    <scope>NUCLEOTIDE SEQUENCE</scope>
    <source>
        <strain evidence="2">PSN293</strain>
    </source>
</reference>
<dbReference type="Pfam" id="PF06985">
    <property type="entry name" value="HET"/>
    <property type="match status" value="1"/>
</dbReference>
<feature type="domain" description="Heterokaryon incompatibility" evidence="1">
    <location>
        <begin position="198"/>
        <end position="359"/>
    </location>
</feature>
<dbReference type="PANTHER" id="PTHR33112">
    <property type="entry name" value="DOMAIN PROTEIN, PUTATIVE-RELATED"/>
    <property type="match status" value="1"/>
</dbReference>
<accession>A0AAN6Y0F6</accession>
<reference evidence="2" key="1">
    <citation type="journal article" date="2023" name="Mol. Phylogenet. Evol.">
        <title>Genome-scale phylogeny and comparative genomics of the fungal order Sordariales.</title>
        <authorList>
            <person name="Hensen N."/>
            <person name="Bonometti L."/>
            <person name="Westerberg I."/>
            <person name="Brannstrom I.O."/>
            <person name="Guillou S."/>
            <person name="Cros-Aarteil S."/>
            <person name="Calhoun S."/>
            <person name="Haridas S."/>
            <person name="Kuo A."/>
            <person name="Mondo S."/>
            <person name="Pangilinan J."/>
            <person name="Riley R."/>
            <person name="LaButti K."/>
            <person name="Andreopoulos B."/>
            <person name="Lipzen A."/>
            <person name="Chen C."/>
            <person name="Yan M."/>
            <person name="Daum C."/>
            <person name="Ng V."/>
            <person name="Clum A."/>
            <person name="Steindorff A."/>
            <person name="Ohm R.A."/>
            <person name="Martin F."/>
            <person name="Silar P."/>
            <person name="Natvig D.O."/>
            <person name="Lalanne C."/>
            <person name="Gautier V."/>
            <person name="Ament-Velasquez S.L."/>
            <person name="Kruys A."/>
            <person name="Hutchinson M.I."/>
            <person name="Powell A.J."/>
            <person name="Barry K."/>
            <person name="Miller A.N."/>
            <person name="Grigoriev I.V."/>
            <person name="Debuchy R."/>
            <person name="Gladieux P."/>
            <person name="Hiltunen Thoren M."/>
            <person name="Johannesson H."/>
        </authorList>
    </citation>
    <scope>NUCLEOTIDE SEQUENCE</scope>
    <source>
        <strain evidence="2">PSN293</strain>
    </source>
</reference>
<keyword evidence="3" id="KW-1185">Reference proteome</keyword>
<organism evidence="2 3">
    <name type="scientific">Rhypophila decipiens</name>
    <dbReference type="NCBI Taxonomy" id="261697"/>
    <lineage>
        <taxon>Eukaryota</taxon>
        <taxon>Fungi</taxon>
        <taxon>Dikarya</taxon>
        <taxon>Ascomycota</taxon>
        <taxon>Pezizomycotina</taxon>
        <taxon>Sordariomycetes</taxon>
        <taxon>Sordariomycetidae</taxon>
        <taxon>Sordariales</taxon>
        <taxon>Naviculisporaceae</taxon>
        <taxon>Rhypophila</taxon>
    </lineage>
</organism>
<dbReference type="AlphaFoldDB" id="A0AAN6Y0F6"/>
<gene>
    <name evidence="2" type="ORF">QBC37DRAFT_295578</name>
</gene>
<comment type="caution">
    <text evidence="2">The sequence shown here is derived from an EMBL/GenBank/DDBJ whole genome shotgun (WGS) entry which is preliminary data.</text>
</comment>
<evidence type="ECO:0000259" key="1">
    <source>
        <dbReference type="Pfam" id="PF06985"/>
    </source>
</evidence>